<dbReference type="PANTHER" id="PTHR31313:SF86">
    <property type="entry name" value="ZN(2)-C6 FUNGAL-TYPE DOMAIN-CONTAINING PROTEIN"/>
    <property type="match status" value="1"/>
</dbReference>
<feature type="compositionally biased region" description="Polar residues" evidence="7">
    <location>
        <begin position="524"/>
        <end position="538"/>
    </location>
</feature>
<dbReference type="RefSeq" id="XP_031002509.1">
    <property type="nucleotide sequence ID" value="XM_031153084.1"/>
</dbReference>
<accession>A0A8H8QX59</accession>
<dbReference type="GO" id="GO:0003677">
    <property type="term" value="F:DNA binding"/>
    <property type="evidence" value="ECO:0007669"/>
    <property type="project" value="UniProtKB-KW"/>
</dbReference>
<dbReference type="GO" id="GO:0008270">
    <property type="term" value="F:zinc ion binding"/>
    <property type="evidence" value="ECO:0007669"/>
    <property type="project" value="InterPro"/>
</dbReference>
<dbReference type="SMART" id="SM00906">
    <property type="entry name" value="Fungal_trans"/>
    <property type="match status" value="1"/>
</dbReference>
<keyword evidence="6" id="KW-0539">Nucleus</keyword>
<protein>
    <submittedName>
        <fullName evidence="9">Nitrogen assimilation transcription factor</fullName>
    </submittedName>
</protein>
<dbReference type="EMBL" id="QGMH01000165">
    <property type="protein sequence ID" value="TVY23721.1"/>
    <property type="molecule type" value="Genomic_DNA"/>
</dbReference>
<evidence type="ECO:0000256" key="6">
    <source>
        <dbReference type="ARBA" id="ARBA00023242"/>
    </source>
</evidence>
<dbReference type="InterPro" id="IPR051615">
    <property type="entry name" value="Transcr_Regulatory_Elem"/>
</dbReference>
<evidence type="ECO:0000313" key="10">
    <source>
        <dbReference type="Proteomes" id="UP000431533"/>
    </source>
</evidence>
<dbReference type="InterPro" id="IPR007219">
    <property type="entry name" value="XnlR_reg_dom"/>
</dbReference>
<evidence type="ECO:0000256" key="1">
    <source>
        <dbReference type="ARBA" id="ARBA00022723"/>
    </source>
</evidence>
<gene>
    <name evidence="9" type="primary">nirA_2</name>
    <name evidence="9" type="ORF">LHYA1_G008164</name>
</gene>
<dbReference type="Pfam" id="PF04082">
    <property type="entry name" value="Fungal_trans"/>
    <property type="match status" value="1"/>
</dbReference>
<dbReference type="Proteomes" id="UP000431533">
    <property type="component" value="Unassembled WGS sequence"/>
</dbReference>
<evidence type="ECO:0000256" key="5">
    <source>
        <dbReference type="ARBA" id="ARBA00023163"/>
    </source>
</evidence>
<keyword evidence="10" id="KW-1185">Reference proteome</keyword>
<sequence length="630" mass="70534">MFDGKRPLEKQNVDSIAVVDTSQRAQLLAESTRQRQLELINLRSGKLNFDGLDPELGMVLLSVFWNRQHATGSIVYRPCFMRDMASKGPHFSPLLLNTIFFVASKHVASKDEPRLEGSCNSIDNCNSGLLFRRKVDNILHYPETQVLCKSSITTVQALLIMSDALFSWCDERSLSWHYLGIAINMIIDLGIHSEKSTLMLAKSHSPEEMETHRRLFWAAFVLDKVQAIYQGRPARLRDMDNSVPMVFLDDYEELEPFDKLGYSATPGDAGLPTHSVSTFEHLCKLSVIADRILYSLYAEKSSQIDAEELFRTSQILHRELTTWHESLPVHLSIHFDTSGRPNTSSGCVVLPHTLSLMQANLHYPANYNCIVNATHRSMFHALLILLHRPFVSEGHLKSTPTSATSAAFSICETAASDIDVLLKWYKSQWCIKSPPYFISYSTYVSATIHVRTAAQKPPGSKAHLRLRNCLEILSEHQVVCHAPRRAMSILLGLVRRLKVDVGGAFTASVSRTAECEETSASCDNTRSSFLESPSSYNLSRKPHAPETVGAMDTSNLTAQHPIQPPNPTTESDDIPSAAINNHCFSPLNPSSHPVNYSFDETHPDMSFALDPLFGFNDFDFDMDMILEPGF</sequence>
<keyword evidence="1" id="KW-0479">Metal-binding</keyword>
<evidence type="ECO:0000256" key="4">
    <source>
        <dbReference type="ARBA" id="ARBA00023125"/>
    </source>
</evidence>
<dbReference type="GeneID" id="41988362"/>
<feature type="region of interest" description="Disordered" evidence="7">
    <location>
        <begin position="524"/>
        <end position="549"/>
    </location>
</feature>
<name>A0A8H8QX59_9HELO</name>
<keyword evidence="2" id="KW-0862">Zinc</keyword>
<dbReference type="CDD" id="cd12148">
    <property type="entry name" value="fungal_TF_MHR"/>
    <property type="match status" value="1"/>
</dbReference>
<dbReference type="GO" id="GO:0006351">
    <property type="term" value="P:DNA-templated transcription"/>
    <property type="evidence" value="ECO:0007669"/>
    <property type="project" value="InterPro"/>
</dbReference>
<keyword evidence="4" id="KW-0238">DNA-binding</keyword>
<keyword evidence="5" id="KW-0804">Transcription</keyword>
<feature type="domain" description="Xylanolytic transcriptional activator regulatory" evidence="8">
    <location>
        <begin position="175"/>
        <end position="252"/>
    </location>
</feature>
<evidence type="ECO:0000256" key="2">
    <source>
        <dbReference type="ARBA" id="ARBA00022833"/>
    </source>
</evidence>
<proteinExistence type="predicted"/>
<evidence type="ECO:0000259" key="8">
    <source>
        <dbReference type="SMART" id="SM00906"/>
    </source>
</evidence>
<evidence type="ECO:0000313" key="9">
    <source>
        <dbReference type="EMBL" id="TVY23721.1"/>
    </source>
</evidence>
<comment type="caution">
    <text evidence="9">The sequence shown here is derived from an EMBL/GenBank/DDBJ whole genome shotgun (WGS) entry which is preliminary data.</text>
</comment>
<dbReference type="OrthoDB" id="4161332at2759"/>
<dbReference type="PANTHER" id="PTHR31313">
    <property type="entry name" value="TY1 ENHANCER ACTIVATOR"/>
    <property type="match status" value="1"/>
</dbReference>
<evidence type="ECO:0000256" key="3">
    <source>
        <dbReference type="ARBA" id="ARBA00023015"/>
    </source>
</evidence>
<evidence type="ECO:0000256" key="7">
    <source>
        <dbReference type="SAM" id="MobiDB-lite"/>
    </source>
</evidence>
<reference evidence="9 10" key="1">
    <citation type="submission" date="2018-05" db="EMBL/GenBank/DDBJ databases">
        <title>Genome sequencing and assembly of the regulated plant pathogen Lachnellula willkommii and related sister species for the development of diagnostic species identification markers.</title>
        <authorList>
            <person name="Giroux E."/>
            <person name="Bilodeau G."/>
        </authorList>
    </citation>
    <scope>NUCLEOTIDE SEQUENCE [LARGE SCALE GENOMIC DNA]</scope>
    <source>
        <strain evidence="9 10">CBS 185.66</strain>
    </source>
</reference>
<organism evidence="9 10">
    <name type="scientific">Lachnellula hyalina</name>
    <dbReference type="NCBI Taxonomy" id="1316788"/>
    <lineage>
        <taxon>Eukaryota</taxon>
        <taxon>Fungi</taxon>
        <taxon>Dikarya</taxon>
        <taxon>Ascomycota</taxon>
        <taxon>Pezizomycotina</taxon>
        <taxon>Leotiomycetes</taxon>
        <taxon>Helotiales</taxon>
        <taxon>Lachnaceae</taxon>
        <taxon>Lachnellula</taxon>
    </lineage>
</organism>
<keyword evidence="3" id="KW-0805">Transcription regulation</keyword>
<dbReference type="AlphaFoldDB" id="A0A8H8QX59"/>